<evidence type="ECO:0000256" key="9">
    <source>
        <dbReference type="ARBA" id="ARBA00022840"/>
    </source>
</evidence>
<dbReference type="Pfam" id="PF13675">
    <property type="entry name" value="PilJ"/>
    <property type="match status" value="1"/>
</dbReference>
<accession>A0AAE3H2N6</accession>
<keyword evidence="8 16" id="KW-0418">Kinase</keyword>
<dbReference type="SUPFAM" id="SSF55874">
    <property type="entry name" value="ATPase domain of HSP90 chaperone/DNA topoisomerase II/histidine kinase"/>
    <property type="match status" value="1"/>
</dbReference>
<dbReference type="Gene3D" id="3.30.565.10">
    <property type="entry name" value="Histidine kinase-like ATPase, C-terminal domain"/>
    <property type="match status" value="1"/>
</dbReference>
<dbReference type="Pfam" id="PF02518">
    <property type="entry name" value="HATPase_c"/>
    <property type="match status" value="1"/>
</dbReference>
<evidence type="ECO:0000313" key="16">
    <source>
        <dbReference type="EMBL" id="MCP9761745.1"/>
    </source>
</evidence>
<organism evidence="16 17">
    <name type="scientific">Lacihabitans soyangensis</name>
    <dbReference type="NCBI Taxonomy" id="869394"/>
    <lineage>
        <taxon>Bacteria</taxon>
        <taxon>Pseudomonadati</taxon>
        <taxon>Bacteroidota</taxon>
        <taxon>Cytophagia</taxon>
        <taxon>Cytophagales</taxon>
        <taxon>Leadbetterellaceae</taxon>
        <taxon>Lacihabitans</taxon>
    </lineage>
</organism>
<keyword evidence="11" id="KW-0902">Two-component regulatory system</keyword>
<feature type="transmembrane region" description="Helical" evidence="14">
    <location>
        <begin position="14"/>
        <end position="34"/>
    </location>
</feature>
<evidence type="ECO:0000256" key="6">
    <source>
        <dbReference type="ARBA" id="ARBA00022692"/>
    </source>
</evidence>
<comment type="caution">
    <text evidence="16">The sequence shown here is derived from an EMBL/GenBank/DDBJ whole genome shotgun (WGS) entry which is preliminary data.</text>
</comment>
<evidence type="ECO:0000256" key="13">
    <source>
        <dbReference type="SAM" id="MobiDB-lite"/>
    </source>
</evidence>
<dbReference type="EC" id="2.7.13.3" evidence="3"/>
<dbReference type="GO" id="GO:0046983">
    <property type="term" value="F:protein dimerization activity"/>
    <property type="evidence" value="ECO:0007669"/>
    <property type="project" value="InterPro"/>
</dbReference>
<keyword evidence="12 14" id="KW-0472">Membrane</keyword>
<comment type="catalytic activity">
    <reaction evidence="1">
        <text>ATP + protein L-histidine = ADP + protein N-phospho-L-histidine.</text>
        <dbReference type="EC" id="2.7.13.3"/>
    </reaction>
</comment>
<dbReference type="InterPro" id="IPR005467">
    <property type="entry name" value="His_kinase_dom"/>
</dbReference>
<reference evidence="16 17" key="1">
    <citation type="submission" date="2018-11" db="EMBL/GenBank/DDBJ databases">
        <title>Novel bacteria species description.</title>
        <authorList>
            <person name="Han J.-H."/>
        </authorList>
    </citation>
    <scope>NUCLEOTIDE SEQUENCE [LARGE SCALE GENOMIC DNA]</scope>
    <source>
        <strain evidence="16 17">KCTC23259</strain>
    </source>
</reference>
<keyword evidence="9" id="KW-0067">ATP-binding</keyword>
<keyword evidence="10 14" id="KW-1133">Transmembrane helix</keyword>
<dbReference type="PROSITE" id="PS50109">
    <property type="entry name" value="HIS_KIN"/>
    <property type="match status" value="1"/>
</dbReference>
<evidence type="ECO:0000256" key="2">
    <source>
        <dbReference type="ARBA" id="ARBA00004141"/>
    </source>
</evidence>
<evidence type="ECO:0000256" key="1">
    <source>
        <dbReference type="ARBA" id="ARBA00000085"/>
    </source>
</evidence>
<evidence type="ECO:0000256" key="4">
    <source>
        <dbReference type="ARBA" id="ARBA00022553"/>
    </source>
</evidence>
<dbReference type="GO" id="GO:0000155">
    <property type="term" value="F:phosphorelay sensor kinase activity"/>
    <property type="evidence" value="ECO:0007669"/>
    <property type="project" value="InterPro"/>
</dbReference>
<evidence type="ECO:0000256" key="5">
    <source>
        <dbReference type="ARBA" id="ARBA00022679"/>
    </source>
</evidence>
<gene>
    <name evidence="16" type="ORF">EGI31_02175</name>
</gene>
<evidence type="ECO:0000256" key="11">
    <source>
        <dbReference type="ARBA" id="ARBA00023012"/>
    </source>
</evidence>
<proteinExistence type="predicted"/>
<dbReference type="EMBL" id="RJUF01000003">
    <property type="protein sequence ID" value="MCP9761745.1"/>
    <property type="molecule type" value="Genomic_DNA"/>
</dbReference>
<keyword evidence="6 14" id="KW-0812">Transmembrane</keyword>
<dbReference type="SMART" id="SM00387">
    <property type="entry name" value="HATPase_c"/>
    <property type="match status" value="1"/>
</dbReference>
<feature type="region of interest" description="Disordered" evidence="13">
    <location>
        <begin position="257"/>
        <end position="276"/>
    </location>
</feature>
<evidence type="ECO:0000256" key="7">
    <source>
        <dbReference type="ARBA" id="ARBA00022741"/>
    </source>
</evidence>
<dbReference type="PANTHER" id="PTHR24421:SF10">
    <property type="entry name" value="NITRATE_NITRITE SENSOR PROTEIN NARQ"/>
    <property type="match status" value="1"/>
</dbReference>
<protein>
    <recommendedName>
        <fullName evidence="3">histidine kinase</fullName>
        <ecNumber evidence="3">2.7.13.3</ecNumber>
    </recommendedName>
</protein>
<dbReference type="InterPro" id="IPR011712">
    <property type="entry name" value="Sig_transdc_His_kin_sub3_dim/P"/>
</dbReference>
<evidence type="ECO:0000256" key="12">
    <source>
        <dbReference type="ARBA" id="ARBA00023136"/>
    </source>
</evidence>
<evidence type="ECO:0000256" key="10">
    <source>
        <dbReference type="ARBA" id="ARBA00022989"/>
    </source>
</evidence>
<dbReference type="Gene3D" id="1.20.5.1930">
    <property type="match status" value="1"/>
</dbReference>
<keyword evidence="5" id="KW-0808">Transferase</keyword>
<evidence type="ECO:0000313" key="17">
    <source>
        <dbReference type="Proteomes" id="UP001204144"/>
    </source>
</evidence>
<comment type="subcellular location">
    <subcellularLocation>
        <location evidence="2">Membrane</location>
        <topology evidence="2">Multi-pass membrane protein</topology>
    </subcellularLocation>
</comment>
<sequence>MATLDKTVGQRLKVQYIFALLVVASLTILGQIIIQSTLSSSLDDSHVINIAGRQRMLSQRLTKISLILNDPTVSAEQKNIYLKIFPSAYNLWKESHEALKNNKLEKPRKYNVTNSREIAKLYQSIEPVFTKLLALFKQASINSLNDKSKTEILENERLYLELMEKIVFTYDAEATKRVDSVKSFELILLFLTLGTLLVEAFMIFSPLVNYVKEVIARLTSSESQLQETNDQLRFSNRMLFQAQEKLEKASREKYEAKLEEEKTRSASLLEGQEEERKRMSREMHDGVGQMLTGIKLAASKLKSLEASHPKFESTLSSLHDLINETIEATRIVSFNLMPPVLADFGLEPVLTILKNSIEKSTKIKVKLEIKLINERLSQSLEINIYRIIQEATNNTLKHAKAKNIIIRILEKDSIVFVEISDDGLGFDPNHIFYKKQSLIHNGVTNIKTRCELLQGSFKLTSAPKEGTNIFIKLPIDNSDQNGENKNIVS</sequence>
<keyword evidence="4" id="KW-0597">Phosphoprotein</keyword>
<evidence type="ECO:0000256" key="3">
    <source>
        <dbReference type="ARBA" id="ARBA00012438"/>
    </source>
</evidence>
<keyword evidence="17" id="KW-1185">Reference proteome</keyword>
<evidence type="ECO:0000256" key="8">
    <source>
        <dbReference type="ARBA" id="ARBA00022777"/>
    </source>
</evidence>
<dbReference type="Proteomes" id="UP001204144">
    <property type="component" value="Unassembled WGS sequence"/>
</dbReference>
<evidence type="ECO:0000259" key="15">
    <source>
        <dbReference type="PROSITE" id="PS50109"/>
    </source>
</evidence>
<dbReference type="Pfam" id="PF07730">
    <property type="entry name" value="HisKA_3"/>
    <property type="match status" value="1"/>
</dbReference>
<dbReference type="RefSeq" id="WP_255035486.1">
    <property type="nucleotide sequence ID" value="NZ_RJUF01000003.1"/>
</dbReference>
<name>A0AAE3H2N6_9BACT</name>
<dbReference type="CDD" id="cd16917">
    <property type="entry name" value="HATPase_UhpB-NarQ-NarX-like"/>
    <property type="match status" value="1"/>
</dbReference>
<dbReference type="InterPro" id="IPR036890">
    <property type="entry name" value="HATPase_C_sf"/>
</dbReference>
<dbReference type="PANTHER" id="PTHR24421">
    <property type="entry name" value="NITRATE/NITRITE SENSOR PROTEIN NARX-RELATED"/>
    <property type="match status" value="1"/>
</dbReference>
<evidence type="ECO:0000256" key="14">
    <source>
        <dbReference type="SAM" id="Phobius"/>
    </source>
</evidence>
<feature type="transmembrane region" description="Helical" evidence="14">
    <location>
        <begin position="186"/>
        <end position="208"/>
    </location>
</feature>
<dbReference type="InterPro" id="IPR029095">
    <property type="entry name" value="NarX-like_N"/>
</dbReference>
<dbReference type="AlphaFoldDB" id="A0AAE3H2N6"/>
<dbReference type="GO" id="GO:0016020">
    <property type="term" value="C:membrane"/>
    <property type="evidence" value="ECO:0007669"/>
    <property type="project" value="UniProtKB-SubCell"/>
</dbReference>
<dbReference type="InterPro" id="IPR050482">
    <property type="entry name" value="Sensor_HK_TwoCompSys"/>
</dbReference>
<feature type="domain" description="Histidine kinase" evidence="15">
    <location>
        <begin position="278"/>
        <end position="477"/>
    </location>
</feature>
<dbReference type="GO" id="GO:0005524">
    <property type="term" value="F:ATP binding"/>
    <property type="evidence" value="ECO:0007669"/>
    <property type="project" value="UniProtKB-KW"/>
</dbReference>
<keyword evidence="7" id="KW-0547">Nucleotide-binding</keyword>
<dbReference type="InterPro" id="IPR003594">
    <property type="entry name" value="HATPase_dom"/>
</dbReference>